<dbReference type="EMBL" id="JACCCC010000001">
    <property type="protein sequence ID" value="NYE49781.1"/>
    <property type="molecule type" value="Genomic_DNA"/>
</dbReference>
<dbReference type="Pfam" id="PF05685">
    <property type="entry name" value="Uma2"/>
    <property type="match status" value="1"/>
</dbReference>
<dbReference type="PANTHER" id="PTHR35400:SF3">
    <property type="entry name" value="SLL1072 PROTEIN"/>
    <property type="match status" value="1"/>
</dbReference>
<keyword evidence="3" id="KW-1185">Reference proteome</keyword>
<comment type="caution">
    <text evidence="2">The sequence shown here is derived from an EMBL/GenBank/DDBJ whole genome shotgun (WGS) entry which is preliminary data.</text>
</comment>
<dbReference type="GO" id="GO:0004519">
    <property type="term" value="F:endonuclease activity"/>
    <property type="evidence" value="ECO:0007669"/>
    <property type="project" value="UniProtKB-KW"/>
</dbReference>
<dbReference type="PANTHER" id="PTHR35400">
    <property type="entry name" value="SLR1083 PROTEIN"/>
    <property type="match status" value="1"/>
</dbReference>
<evidence type="ECO:0000313" key="3">
    <source>
        <dbReference type="Proteomes" id="UP000589036"/>
    </source>
</evidence>
<organism evidence="2 3">
    <name type="scientific">Spinactinospora alkalitolerans</name>
    <dbReference type="NCBI Taxonomy" id="687207"/>
    <lineage>
        <taxon>Bacteria</taxon>
        <taxon>Bacillati</taxon>
        <taxon>Actinomycetota</taxon>
        <taxon>Actinomycetes</taxon>
        <taxon>Streptosporangiales</taxon>
        <taxon>Nocardiopsidaceae</taxon>
        <taxon>Spinactinospora</taxon>
    </lineage>
</organism>
<protein>
    <submittedName>
        <fullName evidence="2">Uma2 family endonuclease</fullName>
    </submittedName>
</protein>
<dbReference type="InterPro" id="IPR012296">
    <property type="entry name" value="Nuclease_put_TT1808"/>
</dbReference>
<evidence type="ECO:0000313" key="2">
    <source>
        <dbReference type="EMBL" id="NYE49781.1"/>
    </source>
</evidence>
<dbReference type="Proteomes" id="UP000589036">
    <property type="component" value="Unassembled WGS sequence"/>
</dbReference>
<feature type="domain" description="Putative restriction endonuclease" evidence="1">
    <location>
        <begin position="30"/>
        <end position="192"/>
    </location>
</feature>
<keyword evidence="2" id="KW-0378">Hydrolase</keyword>
<keyword evidence="2" id="KW-0540">Nuclease</keyword>
<dbReference type="InterPro" id="IPR008538">
    <property type="entry name" value="Uma2"/>
</dbReference>
<dbReference type="SUPFAM" id="SSF52980">
    <property type="entry name" value="Restriction endonuclease-like"/>
    <property type="match status" value="1"/>
</dbReference>
<gene>
    <name evidence="2" type="ORF">HDA32_004901</name>
</gene>
<sequence>MGIAIAERAVEPEVTAEVSWELLLRAWQELDIPGGWRAEIRGEDIVVVPPPSNAHGLVASKVHWTLKKIAPEGVEAIQNVGVRIPALSKLYIPDLVFIAESDVSLDQPGLASANLLLVVEITSRGDAEDDRGDKRMAYAKGEVPLYLLIDAWDRSGPTVTLFSEPRNGDYDGAQRVPFGKPIAIPEPFGAELETADFPVHPGVPKHT</sequence>
<evidence type="ECO:0000259" key="1">
    <source>
        <dbReference type="Pfam" id="PF05685"/>
    </source>
</evidence>
<dbReference type="AlphaFoldDB" id="A0A852U0Y6"/>
<name>A0A852U0Y6_9ACTN</name>
<keyword evidence="2" id="KW-0255">Endonuclease</keyword>
<dbReference type="Gene3D" id="3.90.1570.10">
    <property type="entry name" value="tt1808, chain A"/>
    <property type="match status" value="1"/>
</dbReference>
<reference evidence="2 3" key="1">
    <citation type="submission" date="2020-07" db="EMBL/GenBank/DDBJ databases">
        <title>Sequencing the genomes of 1000 actinobacteria strains.</title>
        <authorList>
            <person name="Klenk H.-P."/>
        </authorList>
    </citation>
    <scope>NUCLEOTIDE SEQUENCE [LARGE SCALE GENOMIC DNA]</scope>
    <source>
        <strain evidence="2 3">CXB654</strain>
    </source>
</reference>
<dbReference type="RefSeq" id="WP_179645385.1">
    <property type="nucleotide sequence ID" value="NZ_BAAAYY010000034.1"/>
</dbReference>
<accession>A0A852U0Y6</accession>
<dbReference type="InterPro" id="IPR011335">
    <property type="entry name" value="Restrct_endonuc-II-like"/>
</dbReference>
<proteinExistence type="predicted"/>
<dbReference type="CDD" id="cd06260">
    <property type="entry name" value="DUF820-like"/>
    <property type="match status" value="1"/>
</dbReference>